<reference evidence="1" key="1">
    <citation type="submission" date="2020-06" db="EMBL/GenBank/DDBJ databases">
        <title>Genomic insights into acetone-butanol-ethanol (ABE) fermentation by sequencing solventogenic clostridia strains.</title>
        <authorList>
            <person name="Brown S."/>
        </authorList>
    </citation>
    <scope>NUCLEOTIDE SEQUENCE</scope>
    <source>
        <strain evidence="1">DJ123</strain>
    </source>
</reference>
<comment type="caution">
    <text evidence="1">The sequence shown here is derived from an EMBL/GenBank/DDBJ whole genome shotgun (WGS) entry which is preliminary data.</text>
</comment>
<name>A0AAE5H0W6_CLOBE</name>
<evidence type="ECO:0000313" key="1">
    <source>
        <dbReference type="EMBL" id="NSB12141.1"/>
    </source>
</evidence>
<sequence>MEDSKDKTLMRVIDINIFNEDMKLIEEYSKLIRNNLIKVTVDKEFYMEELKECRHMINCILCYSNLIRENDLKSARNCLRTTIANGSTAQMSDNISQELKNILDNDKYWNQEIVKIQVQDVISDQDKEKIASELTELWNDDNFWGKETK</sequence>
<evidence type="ECO:0000313" key="2">
    <source>
        <dbReference type="Proteomes" id="UP000822184"/>
    </source>
</evidence>
<proteinExistence type="predicted"/>
<dbReference type="AlphaFoldDB" id="A0AAE5H0W6"/>
<dbReference type="Proteomes" id="UP000822184">
    <property type="component" value="Unassembled WGS sequence"/>
</dbReference>
<accession>A0AAE5H0W6</accession>
<protein>
    <submittedName>
        <fullName evidence="1">Uncharacterized protein</fullName>
    </submittedName>
</protein>
<dbReference type="RefSeq" id="WP_077856383.1">
    <property type="nucleotide sequence ID" value="NZ_JABTDW010000001.1"/>
</dbReference>
<organism evidence="1 2">
    <name type="scientific">Clostridium beijerinckii</name>
    <name type="common">Clostridium MP</name>
    <dbReference type="NCBI Taxonomy" id="1520"/>
    <lineage>
        <taxon>Bacteria</taxon>
        <taxon>Bacillati</taxon>
        <taxon>Bacillota</taxon>
        <taxon>Clostridia</taxon>
        <taxon>Eubacteriales</taxon>
        <taxon>Clostridiaceae</taxon>
        <taxon>Clostridium</taxon>
    </lineage>
</organism>
<dbReference type="EMBL" id="JABTDW010000001">
    <property type="protein sequence ID" value="NSB12141.1"/>
    <property type="molecule type" value="Genomic_DNA"/>
</dbReference>
<gene>
    <name evidence="1" type="ORF">BCD95_000400</name>
</gene>